<feature type="transmembrane region" description="Helical" evidence="5">
    <location>
        <begin position="127"/>
        <end position="147"/>
    </location>
</feature>
<organism evidence="7 8">
    <name type="scientific">Meloidogyne enterolobii</name>
    <name type="common">Root-knot nematode worm</name>
    <name type="synonym">Meloidogyne mayaguensis</name>
    <dbReference type="NCBI Taxonomy" id="390850"/>
    <lineage>
        <taxon>Eukaryota</taxon>
        <taxon>Metazoa</taxon>
        <taxon>Ecdysozoa</taxon>
        <taxon>Nematoda</taxon>
        <taxon>Chromadorea</taxon>
        <taxon>Rhabditida</taxon>
        <taxon>Tylenchina</taxon>
        <taxon>Tylenchomorpha</taxon>
        <taxon>Tylenchoidea</taxon>
        <taxon>Meloidogynidae</taxon>
        <taxon>Meloidogyninae</taxon>
        <taxon>Meloidogyne</taxon>
    </lineage>
</organism>
<evidence type="ECO:0000256" key="1">
    <source>
        <dbReference type="ARBA" id="ARBA00004141"/>
    </source>
</evidence>
<evidence type="ECO:0000256" key="3">
    <source>
        <dbReference type="ARBA" id="ARBA00022989"/>
    </source>
</evidence>
<protein>
    <recommendedName>
        <fullName evidence="6">Major facilitator superfamily (MFS) profile domain-containing protein</fullName>
    </recommendedName>
</protein>
<evidence type="ECO:0000256" key="2">
    <source>
        <dbReference type="ARBA" id="ARBA00022692"/>
    </source>
</evidence>
<comment type="caution">
    <text evidence="7">The sequence shown here is derived from an EMBL/GenBank/DDBJ whole genome shotgun (WGS) entry which is preliminary data.</text>
</comment>
<keyword evidence="4 5" id="KW-0472">Membrane</keyword>
<dbReference type="PANTHER" id="PTHR23503">
    <property type="entry name" value="SOLUTE CARRIER FAMILY 2"/>
    <property type="match status" value="1"/>
</dbReference>
<evidence type="ECO:0000256" key="5">
    <source>
        <dbReference type="SAM" id="Phobius"/>
    </source>
</evidence>
<keyword evidence="2 5" id="KW-0812">Transmembrane</keyword>
<gene>
    <name evidence="7" type="ORF">MENT_LOCUS30095</name>
</gene>
<dbReference type="Pfam" id="PF00083">
    <property type="entry name" value="Sugar_tr"/>
    <property type="match status" value="1"/>
</dbReference>
<dbReference type="InterPro" id="IPR020846">
    <property type="entry name" value="MFS_dom"/>
</dbReference>
<evidence type="ECO:0000313" key="7">
    <source>
        <dbReference type="EMBL" id="CAD2178169.1"/>
    </source>
</evidence>
<dbReference type="InterPro" id="IPR045263">
    <property type="entry name" value="GLUT"/>
</dbReference>
<feature type="domain" description="Major facilitator superfamily (MFS) profile" evidence="6">
    <location>
        <begin position="15"/>
        <end position="240"/>
    </location>
</feature>
<dbReference type="Proteomes" id="UP000580250">
    <property type="component" value="Unassembled WGS sequence"/>
</dbReference>
<dbReference type="PROSITE" id="PS50850">
    <property type="entry name" value="MFS"/>
    <property type="match status" value="1"/>
</dbReference>
<dbReference type="GO" id="GO:0015149">
    <property type="term" value="F:hexose transmembrane transporter activity"/>
    <property type="evidence" value="ECO:0007669"/>
    <property type="project" value="TreeGrafter"/>
</dbReference>
<comment type="subcellular location">
    <subcellularLocation>
        <location evidence="1">Membrane</location>
        <topology evidence="1">Multi-pass membrane protein</topology>
    </subcellularLocation>
</comment>
<evidence type="ECO:0000313" key="8">
    <source>
        <dbReference type="Proteomes" id="UP000580250"/>
    </source>
</evidence>
<reference evidence="7 8" key="1">
    <citation type="submission" date="2020-08" db="EMBL/GenBank/DDBJ databases">
        <authorList>
            <person name="Koutsovoulos G."/>
            <person name="Danchin GJ E."/>
        </authorList>
    </citation>
    <scope>NUCLEOTIDE SEQUENCE [LARGE SCALE GENOMIC DNA]</scope>
</reference>
<feature type="transmembrane region" description="Helical" evidence="5">
    <location>
        <begin position="186"/>
        <end position="206"/>
    </location>
</feature>
<dbReference type="AlphaFoldDB" id="A0A6V7VTL9"/>
<keyword evidence="3 5" id="KW-1133">Transmembrane helix</keyword>
<dbReference type="EMBL" id="CAJEWN010000313">
    <property type="protein sequence ID" value="CAD2178169.1"/>
    <property type="molecule type" value="Genomic_DNA"/>
</dbReference>
<dbReference type="OrthoDB" id="4540492at2759"/>
<feature type="transmembrane region" description="Helical" evidence="5">
    <location>
        <begin position="63"/>
        <end position="86"/>
    </location>
</feature>
<feature type="transmembrane region" description="Helical" evidence="5">
    <location>
        <begin position="159"/>
        <end position="180"/>
    </location>
</feature>
<accession>A0A6V7VTL9</accession>
<name>A0A6V7VTL9_MELEN</name>
<evidence type="ECO:0000256" key="4">
    <source>
        <dbReference type="ARBA" id="ARBA00023136"/>
    </source>
</evidence>
<dbReference type="InterPro" id="IPR036259">
    <property type="entry name" value="MFS_trans_sf"/>
</dbReference>
<dbReference type="GO" id="GO:0016020">
    <property type="term" value="C:membrane"/>
    <property type="evidence" value="ECO:0007669"/>
    <property type="project" value="UniProtKB-SubCell"/>
</dbReference>
<dbReference type="Gene3D" id="1.20.1250.20">
    <property type="entry name" value="MFS general substrate transporter like domains"/>
    <property type="match status" value="1"/>
</dbReference>
<dbReference type="InterPro" id="IPR005828">
    <property type="entry name" value="MFS_sugar_transport-like"/>
</dbReference>
<proteinExistence type="predicted"/>
<feature type="transmembrane region" description="Helical" evidence="5">
    <location>
        <begin position="98"/>
        <end position="121"/>
    </location>
</feature>
<evidence type="ECO:0000259" key="6">
    <source>
        <dbReference type="PROSITE" id="PS50850"/>
    </source>
</evidence>
<dbReference type="SUPFAM" id="SSF103473">
    <property type="entry name" value="MFS general substrate transporter"/>
    <property type="match status" value="1"/>
</dbReference>
<sequence length="240" mass="27543">MLKFLFPPNGRLLQTCIFSCIISFLNLFFQYYVAYYPNTAAGNIQKYINDSYLARGQKISENYLLWFWNSILNLPFLGLLLGNVLAPYLCERAGRRATLLYTNFALIISTLVTILSVIYLIPELFLISRVFGSIVTNINFCAFTVFVTEFPATKFRGLAVFLGGFNANIVQNVGMLLGWFLGKNLVYLTGIALLPTFLTILLLIPIKETPKFLYLKKQDKKATLESLKFYQGVKYFYFYF</sequence>
<feature type="transmembrane region" description="Helical" evidence="5">
    <location>
        <begin position="12"/>
        <end position="33"/>
    </location>
</feature>
<dbReference type="PANTHER" id="PTHR23503:SF108">
    <property type="entry name" value="MAJOR FACILITATOR SUPERFAMILY (MFS) PROFILE DOMAIN-CONTAINING PROTEIN"/>
    <property type="match status" value="1"/>
</dbReference>